<reference evidence="4" key="1">
    <citation type="submission" date="2017-03" db="EMBL/GenBank/DDBJ databases">
        <title>Novel pathways for hydrocarbon cycling and metabolic interdependencies in hydrothermal sediment communities.</title>
        <authorList>
            <person name="Dombrowski N."/>
            <person name="Seitz K."/>
            <person name="Teske A."/>
            <person name="Baker B."/>
        </authorList>
    </citation>
    <scope>NUCLEOTIDE SEQUENCE [LARGE SCALE GENOMIC DNA]</scope>
</reference>
<sequence>MKNNHSIGLLLVSHNTIGRDMMEAAELILGRTNLIRCVSVRSKDKLEEVVEVIKHEADELKSRCEAILILTDMWGASPANSAVEAVKNLRSNNIETALVTGLNLPMLISAIAYHREMNIQDLVKKVIEVGKMSHLDATKII</sequence>
<dbReference type="SUPFAM" id="SSF53062">
    <property type="entry name" value="PTS system fructose IIA component-like"/>
    <property type="match status" value="1"/>
</dbReference>
<dbReference type="AlphaFoldDB" id="A0A1W9S1I6"/>
<comment type="caution">
    <text evidence="3">The sequence shown here is derived from an EMBL/GenBank/DDBJ whole genome shotgun (WGS) entry which is preliminary data.</text>
</comment>
<dbReference type="PANTHER" id="PTHR33799">
    <property type="entry name" value="PTS PERMEASE-RELATED-RELATED"/>
    <property type="match status" value="1"/>
</dbReference>
<dbReference type="InterPro" id="IPR036662">
    <property type="entry name" value="PTS_EIIA_man-typ_sf"/>
</dbReference>
<dbReference type="Pfam" id="PF03610">
    <property type="entry name" value="EIIA-man"/>
    <property type="match status" value="1"/>
</dbReference>
<evidence type="ECO:0000256" key="1">
    <source>
        <dbReference type="ARBA" id="ARBA00022679"/>
    </source>
</evidence>
<dbReference type="Proteomes" id="UP000192611">
    <property type="component" value="Unassembled WGS sequence"/>
</dbReference>
<organism evidence="3 4">
    <name type="scientific">Candidatus Coatesbacteria bacterium 4484_99</name>
    <dbReference type="NCBI Taxonomy" id="1970774"/>
    <lineage>
        <taxon>Bacteria</taxon>
        <taxon>Candidatus Coatesiibacteriota</taxon>
    </lineage>
</organism>
<dbReference type="InterPro" id="IPR051471">
    <property type="entry name" value="Bacterial_PTS_sugar_comp"/>
</dbReference>
<evidence type="ECO:0000313" key="3">
    <source>
        <dbReference type="EMBL" id="OQX90497.1"/>
    </source>
</evidence>
<dbReference type="Gene3D" id="3.40.50.510">
    <property type="entry name" value="Phosphotransferase system, mannose-type IIA component"/>
    <property type="match status" value="1"/>
</dbReference>
<accession>A0A1W9S1I6</accession>
<evidence type="ECO:0000259" key="2">
    <source>
        <dbReference type="PROSITE" id="PS51096"/>
    </source>
</evidence>
<gene>
    <name evidence="3" type="ORF">B6D57_02855</name>
</gene>
<keyword evidence="1" id="KW-0808">Transferase</keyword>
<name>A0A1W9S1I6_9BACT</name>
<dbReference type="PANTHER" id="PTHR33799:SF1">
    <property type="entry name" value="PTS SYSTEM MANNOSE-SPECIFIC EIIAB COMPONENT-RELATED"/>
    <property type="match status" value="1"/>
</dbReference>
<dbReference type="GO" id="GO:0009401">
    <property type="term" value="P:phosphoenolpyruvate-dependent sugar phosphotransferase system"/>
    <property type="evidence" value="ECO:0007669"/>
    <property type="project" value="InterPro"/>
</dbReference>
<proteinExistence type="predicted"/>
<dbReference type="InterPro" id="IPR004701">
    <property type="entry name" value="PTS_EIIA_man-typ"/>
</dbReference>
<dbReference type="GO" id="GO:0016740">
    <property type="term" value="F:transferase activity"/>
    <property type="evidence" value="ECO:0007669"/>
    <property type="project" value="UniProtKB-KW"/>
</dbReference>
<protein>
    <recommendedName>
        <fullName evidence="2">PTS EIIA type-4 domain-containing protein</fullName>
    </recommendedName>
</protein>
<feature type="domain" description="PTS EIIA type-4" evidence="2">
    <location>
        <begin position="6"/>
        <end position="134"/>
    </location>
</feature>
<dbReference type="PROSITE" id="PS51096">
    <property type="entry name" value="PTS_EIIA_TYPE_4"/>
    <property type="match status" value="1"/>
</dbReference>
<dbReference type="GO" id="GO:0016020">
    <property type="term" value="C:membrane"/>
    <property type="evidence" value="ECO:0007669"/>
    <property type="project" value="InterPro"/>
</dbReference>
<evidence type="ECO:0000313" key="4">
    <source>
        <dbReference type="Proteomes" id="UP000192611"/>
    </source>
</evidence>
<dbReference type="EMBL" id="NATQ01000047">
    <property type="protein sequence ID" value="OQX90497.1"/>
    <property type="molecule type" value="Genomic_DNA"/>
</dbReference>